<evidence type="ECO:0000256" key="1">
    <source>
        <dbReference type="SAM" id="Phobius"/>
    </source>
</evidence>
<keyword evidence="1" id="KW-1133">Transmembrane helix</keyword>
<dbReference type="InterPro" id="IPR009793">
    <property type="entry name" value="DUF1361"/>
</dbReference>
<feature type="transmembrane region" description="Helical" evidence="1">
    <location>
        <begin position="20"/>
        <end position="41"/>
    </location>
</feature>
<dbReference type="Pfam" id="PF07099">
    <property type="entry name" value="DUF1361"/>
    <property type="match status" value="1"/>
</dbReference>
<keyword evidence="1" id="KW-0472">Membrane</keyword>
<feature type="transmembrane region" description="Helical" evidence="1">
    <location>
        <begin position="53"/>
        <end position="76"/>
    </location>
</feature>
<comment type="caution">
    <text evidence="2">The sequence shown here is derived from an EMBL/GenBank/DDBJ whole genome shotgun (WGS) entry which is preliminary data.</text>
</comment>
<evidence type="ECO:0008006" key="4">
    <source>
        <dbReference type="Google" id="ProtNLM"/>
    </source>
</evidence>
<organism evidence="2 3">
    <name type="scientific">Microlunatus aurantiacus</name>
    <dbReference type="NCBI Taxonomy" id="446786"/>
    <lineage>
        <taxon>Bacteria</taxon>
        <taxon>Bacillati</taxon>
        <taxon>Actinomycetota</taxon>
        <taxon>Actinomycetes</taxon>
        <taxon>Propionibacteriales</taxon>
        <taxon>Propionibacteriaceae</taxon>
        <taxon>Microlunatus</taxon>
    </lineage>
</organism>
<evidence type="ECO:0000313" key="2">
    <source>
        <dbReference type="EMBL" id="GAA3689651.1"/>
    </source>
</evidence>
<feature type="transmembrane region" description="Helical" evidence="1">
    <location>
        <begin position="205"/>
        <end position="228"/>
    </location>
</feature>
<keyword evidence="3" id="KW-1185">Reference proteome</keyword>
<proteinExistence type="predicted"/>
<sequence length="247" mass="26531">MANQTERPAVGHLRSRAVTWLIGVGVMLAVLSLAAVGLLVVRADRVGETAFLFLPWNLFLAWIPFVLALALAAVHVRRGPRPVLWLLGAGWLLFLPNAPYILTDFIHLGRLRGAPLWFDAAVIGLFAAVGLALGLVSLLVVHAVVEAWAGRVVGWVFAVTALLLSAIGVYLGRFPRFNSWDVLTDPSGLVGVVLQRLADPFGNPFLVRFAVAMSVILLGSYVVAWVVGRGILGPVQGRVTPAVREPV</sequence>
<protein>
    <recommendedName>
        <fullName evidence="4">DUF1361 domain-containing protein</fullName>
    </recommendedName>
</protein>
<gene>
    <name evidence="2" type="ORF">GCM10022204_00390</name>
</gene>
<reference evidence="3" key="1">
    <citation type="journal article" date="2019" name="Int. J. Syst. Evol. Microbiol.">
        <title>The Global Catalogue of Microorganisms (GCM) 10K type strain sequencing project: providing services to taxonomists for standard genome sequencing and annotation.</title>
        <authorList>
            <consortium name="The Broad Institute Genomics Platform"/>
            <consortium name="The Broad Institute Genome Sequencing Center for Infectious Disease"/>
            <person name="Wu L."/>
            <person name="Ma J."/>
        </authorList>
    </citation>
    <scope>NUCLEOTIDE SEQUENCE [LARGE SCALE GENOMIC DNA]</scope>
    <source>
        <strain evidence="3">JCM 16548</strain>
    </source>
</reference>
<dbReference type="EMBL" id="BAAAYX010000002">
    <property type="protein sequence ID" value="GAA3689651.1"/>
    <property type="molecule type" value="Genomic_DNA"/>
</dbReference>
<feature type="transmembrane region" description="Helical" evidence="1">
    <location>
        <begin position="83"/>
        <end position="102"/>
    </location>
</feature>
<accession>A0ABP7CIQ0</accession>
<dbReference type="RefSeq" id="WP_344810248.1">
    <property type="nucleotide sequence ID" value="NZ_BAAAYX010000002.1"/>
</dbReference>
<dbReference type="Proteomes" id="UP001500051">
    <property type="component" value="Unassembled WGS sequence"/>
</dbReference>
<keyword evidence="1" id="KW-0812">Transmembrane</keyword>
<name>A0ABP7CIQ0_9ACTN</name>
<evidence type="ECO:0000313" key="3">
    <source>
        <dbReference type="Proteomes" id="UP001500051"/>
    </source>
</evidence>
<feature type="transmembrane region" description="Helical" evidence="1">
    <location>
        <begin position="122"/>
        <end position="145"/>
    </location>
</feature>
<feature type="transmembrane region" description="Helical" evidence="1">
    <location>
        <begin position="152"/>
        <end position="171"/>
    </location>
</feature>